<sequence>MLKYIVFEGGTYKHEKLIEFVEDIGGYLIQKNIVGLDVIMHLAIPEEEFDNLNKLVIELKGKIREAPLIGTEIAVVAPSLSRHHLPHPVCDIAENLRRHGAKTNIIGLARGVGQKIAHITKEERLLIEEHDIALFVLGNFEYCISKFKSKLFNDISIPIVVTGKPDKLILPNVNGYIGGVGRFSERARTMDMINKLNEISEFLGKIAEKRRREMDLDPLIVEPALVKKEIERQIPEVNEVLSPNPVTLKIDGIRVKLPYNEYKDKIASMEIEGKKLIEIANINKSLMRDYILIKILPESFFA</sequence>
<comment type="caution">
    <text evidence="1">The sequence shown here is derived from an EMBL/GenBank/DDBJ whole genome shotgun (WGS) entry which is preliminary data.</text>
</comment>
<dbReference type="InterPro" id="IPR011312">
    <property type="entry name" value="Menthan_mark_7"/>
</dbReference>
<dbReference type="EMBL" id="RXIH01000001">
    <property type="protein sequence ID" value="RZN57878.1"/>
    <property type="molecule type" value="Genomic_DNA"/>
</dbReference>
<reference evidence="1 3" key="2">
    <citation type="journal article" date="2019" name="Nat. Microbiol.">
        <title>Wide diversity of methane and short-chain alkane metabolisms in uncultured archaea.</title>
        <authorList>
            <person name="Borrel G."/>
            <person name="Adam P.S."/>
            <person name="McKay L.J."/>
            <person name="Chen L.X."/>
            <person name="Sierra-Garcia I.N."/>
            <person name="Sieber C.M."/>
            <person name="Letourneur Q."/>
            <person name="Ghozlane A."/>
            <person name="Andersen G.L."/>
            <person name="Li W.J."/>
            <person name="Hallam S.J."/>
            <person name="Muyzer G."/>
            <person name="de Oliveira V.M."/>
            <person name="Inskeep W.P."/>
            <person name="Banfield J.F."/>
            <person name="Gribaldo S."/>
        </authorList>
    </citation>
    <scope>NUCLEOTIDE SEQUENCE [LARGE SCALE GENOMIC DNA]</scope>
    <source>
        <strain evidence="1">Verst-YHS</strain>
    </source>
</reference>
<name>A0A520KH32_9CREN</name>
<evidence type="ECO:0000313" key="4">
    <source>
        <dbReference type="Proteomes" id="UP000317265"/>
    </source>
</evidence>
<dbReference type="InterPro" id="IPR026327">
    <property type="entry name" value="Me_CoM_Rdtase_prot-C-like"/>
</dbReference>
<dbReference type="Proteomes" id="UP000317265">
    <property type="component" value="Unassembled WGS sequence"/>
</dbReference>
<dbReference type="PIRSF" id="PIRSF019164">
    <property type="entry name" value="UCP019164"/>
    <property type="match status" value="1"/>
</dbReference>
<evidence type="ECO:0000313" key="1">
    <source>
        <dbReference type="EMBL" id="RZN57878.1"/>
    </source>
</evidence>
<gene>
    <name evidence="2" type="ORF">DSO09_05625</name>
    <name evidence="1" type="ORF">EF809_00260</name>
</gene>
<organism evidence="1 3">
    <name type="scientific">Thermoproteota archaeon</name>
    <dbReference type="NCBI Taxonomy" id="2056631"/>
    <lineage>
        <taxon>Archaea</taxon>
        <taxon>Thermoproteota</taxon>
    </lineage>
</organism>
<proteinExistence type="predicted"/>
<protein>
    <submittedName>
        <fullName evidence="1">Methanogenesis marker 7 protein</fullName>
    </submittedName>
</protein>
<dbReference type="NCBIfam" id="TIGR03274">
    <property type="entry name" value="methan_mark_7"/>
    <property type="match status" value="1"/>
</dbReference>
<dbReference type="AlphaFoldDB" id="A0A520KH32"/>
<evidence type="ECO:0000313" key="2">
    <source>
        <dbReference type="EMBL" id="TDA37986.1"/>
    </source>
</evidence>
<reference evidence="2 4" key="1">
    <citation type="journal article" date="2019" name="Nat. Microbiol.">
        <title>Expanding anaerobic alkane metabolism in the domain of Archaea.</title>
        <authorList>
            <person name="Wang Y."/>
            <person name="Wegener G."/>
            <person name="Hou J."/>
            <person name="Wang F."/>
            <person name="Xiao X."/>
        </authorList>
    </citation>
    <scope>NUCLEOTIDE SEQUENCE [LARGE SCALE GENOMIC DNA]</scope>
    <source>
        <strain evidence="2">WYZ-LMO11</strain>
    </source>
</reference>
<dbReference type="EMBL" id="QNVI01000061">
    <property type="protein sequence ID" value="TDA37986.1"/>
    <property type="molecule type" value="Genomic_DNA"/>
</dbReference>
<dbReference type="Pfam" id="PF04609">
    <property type="entry name" value="MCR_C"/>
    <property type="match status" value="1"/>
</dbReference>
<accession>A0A520KH32</accession>
<dbReference type="Proteomes" id="UP000316080">
    <property type="component" value="Unassembled WGS sequence"/>
</dbReference>
<evidence type="ECO:0000313" key="3">
    <source>
        <dbReference type="Proteomes" id="UP000316080"/>
    </source>
</evidence>